<dbReference type="GO" id="GO:0016020">
    <property type="term" value="C:membrane"/>
    <property type="evidence" value="ECO:0007669"/>
    <property type="project" value="UniProtKB-SubCell"/>
</dbReference>
<dbReference type="Gramene" id="OMO59113">
    <property type="protein sequence ID" value="OMO59113"/>
    <property type="gene ID" value="CCACVL1_25057"/>
</dbReference>
<dbReference type="Proteomes" id="UP000188268">
    <property type="component" value="Unassembled WGS sequence"/>
</dbReference>
<dbReference type="InterPro" id="IPR018108">
    <property type="entry name" value="MCP_transmembrane"/>
</dbReference>
<dbReference type="SUPFAM" id="SSF103506">
    <property type="entry name" value="Mitochondrial carrier"/>
    <property type="match status" value="1"/>
</dbReference>
<comment type="similarity">
    <text evidence="3">Belongs to the plant self-incompatibility (S1) protein family.</text>
</comment>
<keyword evidence="14" id="KW-1185">Reference proteome</keyword>
<dbReference type="Pfam" id="PF05938">
    <property type="entry name" value="Self-incomp_S1"/>
    <property type="match status" value="1"/>
</dbReference>
<dbReference type="AlphaFoldDB" id="A0A1R3GLZ6"/>
<dbReference type="GO" id="GO:0060320">
    <property type="term" value="P:rejection of self pollen"/>
    <property type="evidence" value="ECO:0007669"/>
    <property type="project" value="UniProtKB-KW"/>
</dbReference>
<dbReference type="STRING" id="210143.A0A1R3GLZ6"/>
<keyword evidence="10 11" id="KW-0472">Membrane</keyword>
<evidence type="ECO:0000256" key="8">
    <source>
        <dbReference type="ARBA" id="ARBA00022729"/>
    </source>
</evidence>
<evidence type="ECO:0000256" key="11">
    <source>
        <dbReference type="PROSITE-ProRule" id="PRU00282"/>
    </source>
</evidence>
<organism evidence="13 14">
    <name type="scientific">Corchorus capsularis</name>
    <name type="common">Jute</name>
    <dbReference type="NCBI Taxonomy" id="210143"/>
    <lineage>
        <taxon>Eukaryota</taxon>
        <taxon>Viridiplantae</taxon>
        <taxon>Streptophyta</taxon>
        <taxon>Embryophyta</taxon>
        <taxon>Tracheophyta</taxon>
        <taxon>Spermatophyta</taxon>
        <taxon>Magnoliopsida</taxon>
        <taxon>eudicotyledons</taxon>
        <taxon>Gunneridae</taxon>
        <taxon>Pentapetalae</taxon>
        <taxon>rosids</taxon>
        <taxon>malvids</taxon>
        <taxon>Malvales</taxon>
        <taxon>Malvaceae</taxon>
        <taxon>Grewioideae</taxon>
        <taxon>Apeibeae</taxon>
        <taxon>Corchorus</taxon>
    </lineage>
</organism>
<evidence type="ECO:0000256" key="5">
    <source>
        <dbReference type="ARBA" id="ARBA00022471"/>
    </source>
</evidence>
<keyword evidence="4 12" id="KW-0813">Transport</keyword>
<comment type="subcellular location">
    <subcellularLocation>
        <location evidence="1">Membrane</location>
        <topology evidence="1">Multi-pass membrane protein</topology>
    </subcellularLocation>
    <subcellularLocation>
        <location evidence="2">Secreted</location>
    </subcellularLocation>
</comment>
<sequence>MQTEARVAVVNPGHGGGKGGVETTTLKFKQQQQELLQAQKTQIGTVSQLLAGGFAGALSKTCTAPLARLTILFQVQGMHSDAATLRKASIWREASRIVGEEGFRAFWKGNLVTIAHRLPYSSLNFYAYEHYKKFLYRLPGLESHGGNMSADLCIHFFGGGFAGITAASATYPLDLVRTRLAAQTNILYYRGISHALQTICKEEGALGLYKGLGTTLLGVGPSIAISFSVYESLRSFWQSQRPHDSTVLVSLTCGSLSGIASSTGELILLNQDINVRAIFPLDLIRRRKQLEGAGGRARVYKTGLLGTFKHILKTEGFRGLYRGILPEYYKVVPGVALLLMSRFLTATPSTSSTTTAPALAQRLPAGHRRSDLGLPREWKVLIHNMLMDDKLLTVHCENAMGPVRAVLKVPKLPHRVMVELIRFRETPNKATHYACRFAKDNVHVRFDVYHSRRVPWGTSEPVFWACNDNTAVCIWIVKEDGIYYQKDYDKILGFRWEP</sequence>
<gene>
    <name evidence="13" type="ORF">CCACVL1_25057</name>
</gene>
<proteinExistence type="inferred from homology"/>
<evidence type="ECO:0000313" key="14">
    <source>
        <dbReference type="Proteomes" id="UP000188268"/>
    </source>
</evidence>
<evidence type="ECO:0000256" key="10">
    <source>
        <dbReference type="ARBA" id="ARBA00023136"/>
    </source>
</evidence>
<keyword evidence="9" id="KW-0677">Repeat</keyword>
<dbReference type="InterPro" id="IPR002067">
    <property type="entry name" value="MCP"/>
</dbReference>
<comment type="similarity">
    <text evidence="12">Belongs to the mitochondrial carrier (TC 2.A.29) family.</text>
</comment>
<comment type="caution">
    <text evidence="13">The sequence shown here is derived from an EMBL/GenBank/DDBJ whole genome shotgun (WGS) entry which is preliminary data.</text>
</comment>
<evidence type="ECO:0000256" key="4">
    <source>
        <dbReference type="ARBA" id="ARBA00022448"/>
    </source>
</evidence>
<dbReference type="PROSITE" id="PS50920">
    <property type="entry name" value="SOLCAR"/>
    <property type="match status" value="3"/>
</dbReference>
<accession>A0A1R3GLZ6</accession>
<evidence type="ECO:0000313" key="13">
    <source>
        <dbReference type="EMBL" id="OMO59113.1"/>
    </source>
</evidence>
<name>A0A1R3GLZ6_COCAP</name>
<keyword evidence="7 11" id="KW-0812">Transmembrane</keyword>
<dbReference type="Pfam" id="PF00153">
    <property type="entry name" value="Mito_carr"/>
    <property type="match status" value="3"/>
</dbReference>
<evidence type="ECO:0000256" key="2">
    <source>
        <dbReference type="ARBA" id="ARBA00004613"/>
    </source>
</evidence>
<feature type="repeat" description="Solcar" evidence="11">
    <location>
        <begin position="43"/>
        <end position="134"/>
    </location>
</feature>
<evidence type="ECO:0000256" key="12">
    <source>
        <dbReference type="RuleBase" id="RU000488"/>
    </source>
</evidence>
<evidence type="ECO:0000256" key="9">
    <source>
        <dbReference type="ARBA" id="ARBA00022737"/>
    </source>
</evidence>
<evidence type="ECO:0000256" key="6">
    <source>
        <dbReference type="ARBA" id="ARBA00022525"/>
    </source>
</evidence>
<protein>
    <submittedName>
        <fullName evidence="13">Endoplasmic reticulum-adenine nucleotide transporter</fullName>
    </submittedName>
</protein>
<keyword evidence="5" id="KW-0713">Self-incompatibility</keyword>
<dbReference type="GO" id="GO:0005576">
    <property type="term" value="C:extracellular region"/>
    <property type="evidence" value="ECO:0007669"/>
    <property type="project" value="UniProtKB-SubCell"/>
</dbReference>
<keyword evidence="6" id="KW-0964">Secreted</keyword>
<feature type="repeat" description="Solcar" evidence="11">
    <location>
        <begin position="150"/>
        <end position="236"/>
    </location>
</feature>
<evidence type="ECO:0000256" key="7">
    <source>
        <dbReference type="ARBA" id="ARBA00022692"/>
    </source>
</evidence>
<reference evidence="13 14" key="1">
    <citation type="submission" date="2013-09" db="EMBL/GenBank/DDBJ databases">
        <title>Corchorus capsularis genome sequencing.</title>
        <authorList>
            <person name="Alam M."/>
            <person name="Haque M.S."/>
            <person name="Islam M.S."/>
            <person name="Emdad E.M."/>
            <person name="Islam M.M."/>
            <person name="Ahmed B."/>
            <person name="Halim A."/>
            <person name="Hossen Q.M.M."/>
            <person name="Hossain M.Z."/>
            <person name="Ahmed R."/>
            <person name="Khan M.M."/>
            <person name="Islam R."/>
            <person name="Rashid M.M."/>
            <person name="Khan S.A."/>
            <person name="Rahman M.S."/>
            <person name="Alam M."/>
        </authorList>
    </citation>
    <scope>NUCLEOTIDE SEQUENCE [LARGE SCALE GENOMIC DNA]</scope>
    <source>
        <strain evidence="14">cv. CVL-1</strain>
        <tissue evidence="13">Whole seedling</tissue>
    </source>
</reference>
<dbReference type="GO" id="GO:0055085">
    <property type="term" value="P:transmembrane transport"/>
    <property type="evidence" value="ECO:0007669"/>
    <property type="project" value="InterPro"/>
</dbReference>
<feature type="repeat" description="Solcar" evidence="11">
    <location>
        <begin position="245"/>
        <end position="348"/>
    </location>
</feature>
<keyword evidence="8" id="KW-0732">Signal</keyword>
<dbReference type="InterPro" id="IPR010264">
    <property type="entry name" value="Self-incomp_S1"/>
</dbReference>
<dbReference type="OrthoDB" id="270584at2759"/>
<dbReference type="PRINTS" id="PR00926">
    <property type="entry name" value="MITOCARRIER"/>
</dbReference>
<dbReference type="Gene3D" id="1.50.40.10">
    <property type="entry name" value="Mitochondrial carrier domain"/>
    <property type="match status" value="1"/>
</dbReference>
<evidence type="ECO:0000256" key="3">
    <source>
        <dbReference type="ARBA" id="ARBA00005581"/>
    </source>
</evidence>
<dbReference type="InterPro" id="IPR023395">
    <property type="entry name" value="MCP_dom_sf"/>
</dbReference>
<dbReference type="PANTHER" id="PTHR24089">
    <property type="entry name" value="SOLUTE CARRIER FAMILY 25"/>
    <property type="match status" value="1"/>
</dbReference>
<dbReference type="EMBL" id="AWWV01014033">
    <property type="protein sequence ID" value="OMO59113.1"/>
    <property type="molecule type" value="Genomic_DNA"/>
</dbReference>
<evidence type="ECO:0000256" key="1">
    <source>
        <dbReference type="ARBA" id="ARBA00004141"/>
    </source>
</evidence>